<keyword evidence="2 11" id="KW-0812">Transmembrane</keyword>
<dbReference type="Proteomes" id="UP000694385">
    <property type="component" value="Unassembled WGS sequence"/>
</dbReference>
<evidence type="ECO:0000256" key="9">
    <source>
        <dbReference type="ARBA" id="ARBA00023319"/>
    </source>
</evidence>
<keyword evidence="3" id="KW-0732">Signal</keyword>
<evidence type="ECO:0000313" key="14">
    <source>
        <dbReference type="Proteomes" id="UP000694385"/>
    </source>
</evidence>
<dbReference type="InterPro" id="IPR013783">
    <property type="entry name" value="Ig-like_fold"/>
</dbReference>
<feature type="transmembrane region" description="Helical" evidence="11">
    <location>
        <begin position="174"/>
        <end position="195"/>
    </location>
</feature>
<dbReference type="Pfam" id="PF07686">
    <property type="entry name" value="V-set"/>
    <property type="match status" value="1"/>
</dbReference>
<dbReference type="Gene3D" id="2.60.40.10">
    <property type="entry name" value="Immunoglobulins"/>
    <property type="match status" value="1"/>
</dbReference>
<evidence type="ECO:0000256" key="1">
    <source>
        <dbReference type="ARBA" id="ARBA00004251"/>
    </source>
</evidence>
<dbReference type="GeneTree" id="ENSGT00940000162729"/>
<evidence type="ECO:0000256" key="11">
    <source>
        <dbReference type="SAM" id="Phobius"/>
    </source>
</evidence>
<keyword evidence="6 11" id="KW-0472">Membrane</keyword>
<protein>
    <submittedName>
        <fullName evidence="13">CD300 molecule like family member B</fullName>
    </submittedName>
</protein>
<dbReference type="SUPFAM" id="SSF48726">
    <property type="entry name" value="Immunoglobulin"/>
    <property type="match status" value="1"/>
</dbReference>
<dbReference type="InterPro" id="IPR013106">
    <property type="entry name" value="Ig_V-set"/>
</dbReference>
<dbReference type="AlphaFoldDB" id="A0A8C5LCD8"/>
<keyword evidence="14" id="KW-1185">Reference proteome</keyword>
<evidence type="ECO:0000256" key="2">
    <source>
        <dbReference type="ARBA" id="ARBA00022692"/>
    </source>
</evidence>
<keyword evidence="5 11" id="KW-1133">Transmembrane helix</keyword>
<keyword evidence="8" id="KW-0675">Receptor</keyword>
<feature type="transmembrane region" description="Helical" evidence="11">
    <location>
        <begin position="31"/>
        <end position="50"/>
    </location>
</feature>
<dbReference type="OMA" id="EPGDQPI"/>
<sequence>VCKKRKGDRGKQKGPGQGQEREGRTMWLPPALLLLSLPGCFFSILGPVSVRGPEQGSVTVKCHYNPRWKAYNKWWCQGANWNVCRILVQTTRSEKERKSGRVSISDNQRNHSFEVTMERLRQEDTDTYWCGIEKRGTDLGVKVIVTVDPGKDCTCESDYWEPDGSTDAKSLTHYMLLVFVKVPALLILAGAVLWLKTPLKVPKEQWRQPIRMNLNSERLTKDTAP</sequence>
<dbReference type="GO" id="GO:0004888">
    <property type="term" value="F:transmembrane signaling receptor activity"/>
    <property type="evidence" value="ECO:0007669"/>
    <property type="project" value="TreeGrafter"/>
</dbReference>
<feature type="domain" description="Immunoglobulin" evidence="12">
    <location>
        <begin position="47"/>
        <end position="146"/>
    </location>
</feature>
<dbReference type="GO" id="GO:0042802">
    <property type="term" value="F:identical protein binding"/>
    <property type="evidence" value="ECO:0007669"/>
    <property type="project" value="Ensembl"/>
</dbReference>
<evidence type="ECO:0000256" key="3">
    <source>
        <dbReference type="ARBA" id="ARBA00022729"/>
    </source>
</evidence>
<keyword evidence="4" id="KW-0391">Immunity</keyword>
<feature type="region of interest" description="Disordered" evidence="10">
    <location>
        <begin position="1"/>
        <end position="23"/>
    </location>
</feature>
<evidence type="ECO:0000256" key="5">
    <source>
        <dbReference type="ARBA" id="ARBA00022989"/>
    </source>
</evidence>
<dbReference type="InterPro" id="IPR003599">
    <property type="entry name" value="Ig_sub"/>
</dbReference>
<dbReference type="PANTHER" id="PTHR11860:SF103">
    <property type="entry name" value="CMRF35-LIKE MOLECULE 7"/>
    <property type="match status" value="1"/>
</dbReference>
<dbReference type="InterPro" id="IPR036179">
    <property type="entry name" value="Ig-like_dom_sf"/>
</dbReference>
<accession>A0A8C5LCD8</accession>
<name>A0A8C5LCD8_JACJA</name>
<dbReference type="FunFam" id="2.60.40.10:FF:000370">
    <property type="entry name" value="CMRF35-like molecule 1"/>
    <property type="match status" value="1"/>
</dbReference>
<dbReference type="Ensembl" id="ENSJJAT00000026728.1">
    <property type="protein sequence ID" value="ENSJJAP00000020186.1"/>
    <property type="gene ID" value="ENSJJAG00000020934.1"/>
</dbReference>
<evidence type="ECO:0000259" key="12">
    <source>
        <dbReference type="SMART" id="SM00409"/>
    </source>
</evidence>
<dbReference type="InterPro" id="IPR050671">
    <property type="entry name" value="CD300_family_receptors"/>
</dbReference>
<keyword evidence="7" id="KW-1015">Disulfide bond</keyword>
<evidence type="ECO:0000256" key="8">
    <source>
        <dbReference type="ARBA" id="ARBA00023170"/>
    </source>
</evidence>
<dbReference type="CDD" id="cd05716">
    <property type="entry name" value="IgV_pIgR_like"/>
    <property type="match status" value="1"/>
</dbReference>
<dbReference type="GO" id="GO:0005886">
    <property type="term" value="C:plasma membrane"/>
    <property type="evidence" value="ECO:0007669"/>
    <property type="project" value="UniProtKB-SubCell"/>
</dbReference>
<comment type="subcellular location">
    <subcellularLocation>
        <location evidence="1">Cell membrane</location>
        <topology evidence="1">Single-pass type I membrane protein</topology>
    </subcellularLocation>
</comment>
<keyword evidence="9" id="KW-0393">Immunoglobulin domain</keyword>
<evidence type="ECO:0000256" key="4">
    <source>
        <dbReference type="ARBA" id="ARBA00022859"/>
    </source>
</evidence>
<evidence type="ECO:0000256" key="7">
    <source>
        <dbReference type="ARBA" id="ARBA00023157"/>
    </source>
</evidence>
<reference evidence="13" key="2">
    <citation type="submission" date="2025-09" db="UniProtKB">
        <authorList>
            <consortium name="Ensembl"/>
        </authorList>
    </citation>
    <scope>IDENTIFICATION</scope>
</reference>
<dbReference type="GO" id="GO:0002376">
    <property type="term" value="P:immune system process"/>
    <property type="evidence" value="ECO:0007669"/>
    <property type="project" value="UniProtKB-KW"/>
</dbReference>
<organism evidence="13 14">
    <name type="scientific">Jaculus jaculus</name>
    <name type="common">Lesser Egyptian jerboa</name>
    <dbReference type="NCBI Taxonomy" id="51337"/>
    <lineage>
        <taxon>Eukaryota</taxon>
        <taxon>Metazoa</taxon>
        <taxon>Chordata</taxon>
        <taxon>Craniata</taxon>
        <taxon>Vertebrata</taxon>
        <taxon>Euteleostomi</taxon>
        <taxon>Mammalia</taxon>
        <taxon>Eutheria</taxon>
        <taxon>Euarchontoglires</taxon>
        <taxon>Glires</taxon>
        <taxon>Rodentia</taxon>
        <taxon>Myomorpha</taxon>
        <taxon>Dipodoidea</taxon>
        <taxon>Dipodidae</taxon>
        <taxon>Dipodinae</taxon>
        <taxon>Jaculus</taxon>
    </lineage>
</organism>
<evidence type="ECO:0000256" key="6">
    <source>
        <dbReference type="ARBA" id="ARBA00023136"/>
    </source>
</evidence>
<proteinExistence type="predicted"/>
<dbReference type="PANTHER" id="PTHR11860">
    <property type="entry name" value="POLYMERIC-IMMUNOGLOBULIN RECEPTOR"/>
    <property type="match status" value="1"/>
</dbReference>
<evidence type="ECO:0000313" key="13">
    <source>
        <dbReference type="Ensembl" id="ENSJJAP00000020186.1"/>
    </source>
</evidence>
<evidence type="ECO:0000256" key="10">
    <source>
        <dbReference type="SAM" id="MobiDB-lite"/>
    </source>
</evidence>
<reference evidence="13" key="1">
    <citation type="submission" date="2025-08" db="UniProtKB">
        <authorList>
            <consortium name="Ensembl"/>
        </authorList>
    </citation>
    <scope>IDENTIFICATION</scope>
</reference>
<dbReference type="SMART" id="SM00409">
    <property type="entry name" value="IG"/>
    <property type="match status" value="1"/>
</dbReference>